<name>A0A2T4CJW3_TRILO</name>
<proteinExistence type="predicted"/>
<evidence type="ECO:0000313" key="2">
    <source>
        <dbReference type="EMBL" id="PTB81856.1"/>
    </source>
</evidence>
<gene>
    <name evidence="2" type="ORF">M440DRAFT_1368300</name>
</gene>
<reference evidence="2 3" key="1">
    <citation type="submission" date="2016-07" db="EMBL/GenBank/DDBJ databases">
        <title>Multiple horizontal gene transfer events from other fungi enriched the ability of initially mycotrophic Trichoderma (Ascomycota) to feed on dead plant biomass.</title>
        <authorList>
            <consortium name="DOE Joint Genome Institute"/>
            <person name="Aerts A."/>
            <person name="Atanasova L."/>
            <person name="Chenthamara K."/>
            <person name="Zhang J."/>
            <person name="Grujic M."/>
            <person name="Henrissat B."/>
            <person name="Kuo A."/>
            <person name="Salamov A."/>
            <person name="Lipzen A."/>
            <person name="Labutti K."/>
            <person name="Barry K."/>
            <person name="Miao Y."/>
            <person name="Rahimi M.J."/>
            <person name="Shen Q."/>
            <person name="Grigoriev I.V."/>
            <person name="Kubicek C.P."/>
            <person name="Druzhinina I.S."/>
        </authorList>
    </citation>
    <scope>NUCLEOTIDE SEQUENCE [LARGE SCALE GENOMIC DNA]</scope>
    <source>
        <strain evidence="2 3">ATCC 18648</strain>
    </source>
</reference>
<evidence type="ECO:0000313" key="3">
    <source>
        <dbReference type="Proteomes" id="UP000240760"/>
    </source>
</evidence>
<accession>A0A2T4CJW3</accession>
<evidence type="ECO:0000259" key="1">
    <source>
        <dbReference type="Pfam" id="PF20183"/>
    </source>
</evidence>
<dbReference type="InterPro" id="IPR046676">
    <property type="entry name" value="DUF6546"/>
</dbReference>
<protein>
    <recommendedName>
        <fullName evidence="1">DUF6546 domain-containing protein</fullName>
    </recommendedName>
</protein>
<organism evidence="2 3">
    <name type="scientific">Trichoderma longibrachiatum ATCC 18648</name>
    <dbReference type="NCBI Taxonomy" id="983965"/>
    <lineage>
        <taxon>Eukaryota</taxon>
        <taxon>Fungi</taxon>
        <taxon>Dikarya</taxon>
        <taxon>Ascomycota</taxon>
        <taxon>Pezizomycotina</taxon>
        <taxon>Sordariomycetes</taxon>
        <taxon>Hypocreomycetidae</taxon>
        <taxon>Hypocreales</taxon>
        <taxon>Hypocreaceae</taxon>
        <taxon>Trichoderma</taxon>
    </lineage>
</organism>
<keyword evidence="3" id="KW-1185">Reference proteome</keyword>
<sequence>MATSGLEPEAFKWTSLPAEIRSMILKNVARQNRFGRPAPASVSREWQGVLEHANFEKLKLRMSRLDDFDRIASPPRRSMIRHISLDIELPPYTCDDCGRRNGVWRLFSILSAWEPAGDLALELHVYSPSDRDHWFKEVNLSTDDLEEDESDDDEALDDWREGFRCHDPPHGWLLGQQTMNPPRSAILRLFQPMTLRFQRPLPEVRAVTRFVMRRQLRRHICPFGIRLILNSLVRVEHMVYEPWAVPLPSERQIHEQGLAMLVGTGLPGSLKSLTIFEDSYRRYNRFSRRLSDGPWINLFLETLRLGAMFASRSRGLQHLCISFMINAEDVFRNCQPAWNWPHLQTLALTSNFLRQDEKLRPYINMILRRAGALAQKMPELNTFVLWNGGRGHACAFIYRVEEDGASITWRGTWRLVLSEDPLVLQVWGHVAARRKFSRLQIRQQRIFRYVSSHGDAVHRLELPCQVVEPASVWQIRREGYRPAR</sequence>
<dbReference type="AlphaFoldDB" id="A0A2T4CJW3"/>
<dbReference type="Pfam" id="PF20183">
    <property type="entry name" value="DUF6546"/>
    <property type="match status" value="1"/>
</dbReference>
<dbReference type="Proteomes" id="UP000240760">
    <property type="component" value="Unassembled WGS sequence"/>
</dbReference>
<dbReference type="EMBL" id="KZ679126">
    <property type="protein sequence ID" value="PTB81856.1"/>
    <property type="molecule type" value="Genomic_DNA"/>
</dbReference>
<feature type="domain" description="DUF6546" evidence="1">
    <location>
        <begin position="266"/>
        <end position="468"/>
    </location>
</feature>
<dbReference type="OrthoDB" id="3728558at2759"/>